<evidence type="ECO:0000256" key="1">
    <source>
        <dbReference type="SAM" id="Coils"/>
    </source>
</evidence>
<keyword evidence="1" id="KW-0175">Coiled coil</keyword>
<dbReference type="STRING" id="1403537.Q428_08780"/>
<gene>
    <name evidence="2" type="ORF">Q428_08780</name>
</gene>
<reference evidence="2 3" key="1">
    <citation type="journal article" date="2014" name="Genome Announc.">
        <title>Draft Genome Sequence of Fervidicella metallireducens Strain AeBT, an Iron-Reducing Thermoanaerobe from the Great Artesian Basin.</title>
        <authorList>
            <person name="Patel B.K."/>
        </authorList>
    </citation>
    <scope>NUCLEOTIDE SEQUENCE [LARGE SCALE GENOMIC DNA]</scope>
    <source>
        <strain evidence="2 3">AeB</strain>
    </source>
</reference>
<dbReference type="AlphaFoldDB" id="A0A017RWH2"/>
<evidence type="ECO:0000313" key="2">
    <source>
        <dbReference type="EMBL" id="EYE88285.1"/>
    </source>
</evidence>
<keyword evidence="3" id="KW-1185">Reference proteome</keyword>
<dbReference type="EMBL" id="AZQP01000024">
    <property type="protein sequence ID" value="EYE88285.1"/>
    <property type="molecule type" value="Genomic_DNA"/>
</dbReference>
<accession>A0A017RWH2</accession>
<protein>
    <submittedName>
        <fullName evidence="2">Uncharacterized protein</fullName>
    </submittedName>
</protein>
<feature type="coiled-coil region" evidence="1">
    <location>
        <begin position="24"/>
        <end position="71"/>
    </location>
</feature>
<dbReference type="Proteomes" id="UP000019681">
    <property type="component" value="Unassembled WGS sequence"/>
</dbReference>
<evidence type="ECO:0000313" key="3">
    <source>
        <dbReference type="Proteomes" id="UP000019681"/>
    </source>
</evidence>
<dbReference type="OrthoDB" id="1862362at2"/>
<sequence>MEGLLKEGLSLIVPTVVGIIGYFLKRTIAKADECEKQIEYIKENYATQASVERLEKNIKEESTKFQNEIREKLDDVSSDLKDVQINYIHKNDFFKEMAKIDNKIERILDLIIERGK</sequence>
<dbReference type="RefSeq" id="WP_035379991.1">
    <property type="nucleotide sequence ID" value="NZ_AZQP01000024.1"/>
</dbReference>
<proteinExistence type="predicted"/>
<organism evidence="2 3">
    <name type="scientific">Fervidicella metallireducens AeB</name>
    <dbReference type="NCBI Taxonomy" id="1403537"/>
    <lineage>
        <taxon>Bacteria</taxon>
        <taxon>Bacillati</taxon>
        <taxon>Bacillota</taxon>
        <taxon>Clostridia</taxon>
        <taxon>Eubacteriales</taxon>
        <taxon>Clostridiaceae</taxon>
        <taxon>Fervidicella</taxon>
    </lineage>
</organism>
<name>A0A017RWH2_9CLOT</name>
<comment type="caution">
    <text evidence="2">The sequence shown here is derived from an EMBL/GenBank/DDBJ whole genome shotgun (WGS) entry which is preliminary data.</text>
</comment>